<dbReference type="STRING" id="1654360.EA58_07820"/>
<keyword evidence="1" id="KW-0175">Coiled coil</keyword>
<evidence type="ECO:0000313" key="2">
    <source>
        <dbReference type="EMBL" id="KDM92122.1"/>
    </source>
</evidence>
<evidence type="ECO:0000256" key="1">
    <source>
        <dbReference type="SAM" id="Coils"/>
    </source>
</evidence>
<keyword evidence="3" id="KW-1185">Reference proteome</keyword>
<feature type="coiled-coil region" evidence="1">
    <location>
        <begin position="55"/>
        <end position="82"/>
    </location>
</feature>
<gene>
    <name evidence="2" type="ORF">EA58_07820</name>
</gene>
<reference evidence="2 3" key="1">
    <citation type="submission" date="2014-04" db="EMBL/GenBank/DDBJ databases">
        <title>Draft genome sequence of Photobacterium halotolerans S2753: a solonamide, ngercheumicin and holomycin producer.</title>
        <authorList>
            <person name="Machado H.R."/>
            <person name="Gram L."/>
        </authorList>
    </citation>
    <scope>NUCLEOTIDE SEQUENCE [LARGE SCALE GENOMIC DNA]</scope>
    <source>
        <strain evidence="2 3">S2753</strain>
    </source>
</reference>
<sequence length="235" mass="26904">MTDMNQLDQSPVDDEAAPLNHQAVVAFLASHPDFFLHQPELLEQLRLPHPERGTVSLVERQMERLRQKVSELEKQIDTMMLVAASNSTLFTTFAKAQQRLFQTHNIYQALSVLTELAAELDLSVSIRLFDSLDNKLYLSRQAFEGFRRARFNPRSVYLGRLRKAESELLFLQPPQLGSFVVLPLGEPERPDGILSFASRDGGHFQPDMDTLFVEQLAGVLGRLIRHWEYSREVIE</sequence>
<protein>
    <recommendedName>
        <fullName evidence="4">3',5'-cyclic-nucleotide phosphodiesterase</fullName>
    </recommendedName>
</protein>
<dbReference type="InterPro" id="IPR029016">
    <property type="entry name" value="GAF-like_dom_sf"/>
</dbReference>
<dbReference type="Pfam" id="PF04340">
    <property type="entry name" value="DUF484"/>
    <property type="match status" value="1"/>
</dbReference>
<dbReference type="EMBL" id="JMIB01000013">
    <property type="protein sequence ID" value="KDM92122.1"/>
    <property type="molecule type" value="Genomic_DNA"/>
</dbReference>
<dbReference type="InterPro" id="IPR007435">
    <property type="entry name" value="DUF484"/>
</dbReference>
<dbReference type="AlphaFoldDB" id="A0A066RWS3"/>
<dbReference type="OrthoDB" id="8525200at2"/>
<proteinExistence type="predicted"/>
<dbReference type="RefSeq" id="WP_036750939.1">
    <property type="nucleotide sequence ID" value="NZ_JAGSGC010000016.1"/>
</dbReference>
<evidence type="ECO:0008006" key="4">
    <source>
        <dbReference type="Google" id="ProtNLM"/>
    </source>
</evidence>
<dbReference type="PANTHER" id="PTHR38765:SF1">
    <property type="entry name" value="DUF484 DOMAIN-CONTAINING PROTEIN"/>
    <property type="match status" value="1"/>
</dbReference>
<name>A0A066RWS3_9GAMM</name>
<dbReference type="Gene3D" id="3.30.450.40">
    <property type="match status" value="1"/>
</dbReference>
<dbReference type="Proteomes" id="UP000027192">
    <property type="component" value="Unassembled WGS sequence"/>
</dbReference>
<comment type="caution">
    <text evidence="2">The sequence shown here is derived from an EMBL/GenBank/DDBJ whole genome shotgun (WGS) entry which is preliminary data.</text>
</comment>
<organism evidence="2 3">
    <name type="scientific">Photobacterium galatheae</name>
    <dbReference type="NCBI Taxonomy" id="1654360"/>
    <lineage>
        <taxon>Bacteria</taxon>
        <taxon>Pseudomonadati</taxon>
        <taxon>Pseudomonadota</taxon>
        <taxon>Gammaproteobacteria</taxon>
        <taxon>Vibrionales</taxon>
        <taxon>Vibrionaceae</taxon>
        <taxon>Photobacterium</taxon>
    </lineage>
</organism>
<accession>A0A066RWS3</accession>
<evidence type="ECO:0000313" key="3">
    <source>
        <dbReference type="Proteomes" id="UP000027192"/>
    </source>
</evidence>
<dbReference type="PANTHER" id="PTHR38765">
    <property type="entry name" value="DUF484 DOMAIN-CONTAINING PROTEIN"/>
    <property type="match status" value="1"/>
</dbReference>